<keyword evidence="4" id="KW-1185">Reference proteome</keyword>
<dbReference type="PANTHER" id="PTHR35391:SF3">
    <property type="entry name" value="FINGER DOMAIN PROTEIN, PUTATIVE (AFU_ORTHOLOGUE AFUA_8G04300)-RELATED"/>
    <property type="match status" value="1"/>
</dbReference>
<accession>A0A7U2FB13</accession>
<evidence type="ECO:0000256" key="1">
    <source>
        <dbReference type="SAM" id="MobiDB-lite"/>
    </source>
</evidence>
<name>A0A7U2FB13_PHANO</name>
<dbReference type="OrthoDB" id="10056939at2759"/>
<evidence type="ECO:0000313" key="3">
    <source>
        <dbReference type="EMBL" id="QRD01994.1"/>
    </source>
</evidence>
<dbReference type="SMART" id="SM00355">
    <property type="entry name" value="ZnF_C2H2"/>
    <property type="match status" value="3"/>
</dbReference>
<feature type="region of interest" description="Disordered" evidence="1">
    <location>
        <begin position="138"/>
        <end position="175"/>
    </location>
</feature>
<dbReference type="PANTHER" id="PTHR35391">
    <property type="entry name" value="C2H2-TYPE DOMAIN-CONTAINING PROTEIN-RELATED"/>
    <property type="match status" value="1"/>
</dbReference>
<reference evidence="4" key="1">
    <citation type="journal article" date="2021" name="BMC Genomics">
        <title>Chromosome-level genome assembly and manually-curated proteome of model necrotroph Parastagonospora nodorum Sn15 reveals a genome-wide trove of candidate effector homologs, and redundancy of virulence-related functions within an accessory chromosome.</title>
        <authorList>
            <person name="Bertazzoni S."/>
            <person name="Jones D.A.B."/>
            <person name="Phan H.T."/>
            <person name="Tan K.-C."/>
            <person name="Hane J.K."/>
        </authorList>
    </citation>
    <scope>NUCLEOTIDE SEQUENCE [LARGE SCALE GENOMIC DNA]</scope>
    <source>
        <strain evidence="4">SN15 / ATCC MYA-4574 / FGSC 10173)</strain>
    </source>
</reference>
<feature type="domain" description="C2H2-type" evidence="2">
    <location>
        <begin position="239"/>
        <end position="269"/>
    </location>
</feature>
<feature type="compositionally biased region" description="Polar residues" evidence="1">
    <location>
        <begin position="1"/>
        <end position="13"/>
    </location>
</feature>
<dbReference type="Gene3D" id="3.30.160.60">
    <property type="entry name" value="Classic Zinc Finger"/>
    <property type="match status" value="1"/>
</dbReference>
<dbReference type="Proteomes" id="UP000663193">
    <property type="component" value="Chromosome 13"/>
</dbReference>
<gene>
    <name evidence="3" type="ORF">JI435_049710</name>
</gene>
<protein>
    <recommendedName>
        <fullName evidence="2">C2H2-type domain-containing protein</fullName>
    </recommendedName>
</protein>
<feature type="compositionally biased region" description="Basic and acidic residues" evidence="1">
    <location>
        <begin position="20"/>
        <end position="29"/>
    </location>
</feature>
<sequence length="361" mass="41201">MDSPAATSPCSNKSGKRRRDSPLDERPETQLHPVRISRAPCSSDSLEKNDSDEEKTQMSSCSTSTSRSHRHQHFGDFGLGHANMTKEQSGLLQRWYKGFARPEVAPTLHDDRIVAFATAIRSEPRLVINYVRQRRNSNDTMKRIAEDQDTEESPPRSGKKENPTPEPYTLATANKHLPPTILPIVERYVSGCRRRRSQNDGRRSVNTGPYRCTFGCGYRTKRAFDWRRHEETHEPQELWLCDICGQTDSHNPFLVNRKDKFLKHVADKHAEVAADAVIDKSKLEFVPRTELGCRYCGEESASWDERCRHVLGHFEDEVEKSMKRVKVVHEELHNGREVVPGECSNVASSEKIRTGVPDILN</sequence>
<organism evidence="3 4">
    <name type="scientific">Phaeosphaeria nodorum (strain SN15 / ATCC MYA-4574 / FGSC 10173)</name>
    <name type="common">Glume blotch fungus</name>
    <name type="synonym">Parastagonospora nodorum</name>
    <dbReference type="NCBI Taxonomy" id="321614"/>
    <lineage>
        <taxon>Eukaryota</taxon>
        <taxon>Fungi</taxon>
        <taxon>Dikarya</taxon>
        <taxon>Ascomycota</taxon>
        <taxon>Pezizomycotina</taxon>
        <taxon>Dothideomycetes</taxon>
        <taxon>Pleosporomycetidae</taxon>
        <taxon>Pleosporales</taxon>
        <taxon>Pleosporineae</taxon>
        <taxon>Phaeosphaeriaceae</taxon>
        <taxon>Parastagonospora</taxon>
    </lineage>
</organism>
<feature type="domain" description="C2H2-type" evidence="2">
    <location>
        <begin position="210"/>
        <end position="233"/>
    </location>
</feature>
<dbReference type="VEuPathDB" id="FungiDB:JI435_049710"/>
<dbReference type="AlphaFoldDB" id="A0A7U2FB13"/>
<dbReference type="EMBL" id="CP069035">
    <property type="protein sequence ID" value="QRD01994.1"/>
    <property type="molecule type" value="Genomic_DNA"/>
</dbReference>
<proteinExistence type="predicted"/>
<feature type="domain" description="C2H2-type" evidence="2">
    <location>
        <begin position="291"/>
        <end position="313"/>
    </location>
</feature>
<feature type="region of interest" description="Disordered" evidence="1">
    <location>
        <begin position="1"/>
        <end position="75"/>
    </location>
</feature>
<evidence type="ECO:0000259" key="2">
    <source>
        <dbReference type="SMART" id="SM00355"/>
    </source>
</evidence>
<evidence type="ECO:0000313" key="4">
    <source>
        <dbReference type="Proteomes" id="UP000663193"/>
    </source>
</evidence>
<dbReference type="InterPro" id="IPR013087">
    <property type="entry name" value="Znf_C2H2_type"/>
</dbReference>